<feature type="transmembrane region" description="Helical" evidence="1">
    <location>
        <begin position="195"/>
        <end position="212"/>
    </location>
</feature>
<dbReference type="EMBL" id="CVRS01000087">
    <property type="protein sequence ID" value="CRL40931.1"/>
    <property type="molecule type" value="Genomic_DNA"/>
</dbReference>
<keyword evidence="1" id="KW-0472">Membrane</keyword>
<feature type="transmembrane region" description="Helical" evidence="1">
    <location>
        <begin position="144"/>
        <end position="164"/>
    </location>
</feature>
<evidence type="ECO:0000313" key="3">
    <source>
        <dbReference type="Proteomes" id="UP000049828"/>
    </source>
</evidence>
<keyword evidence="1" id="KW-1133">Transmembrane helix</keyword>
<feature type="transmembrane region" description="Helical" evidence="1">
    <location>
        <begin position="12"/>
        <end position="34"/>
    </location>
</feature>
<name>A0A0M6WTD6_9FIRM</name>
<evidence type="ECO:0000256" key="1">
    <source>
        <dbReference type="SAM" id="Phobius"/>
    </source>
</evidence>
<evidence type="ECO:0000313" key="2">
    <source>
        <dbReference type="EMBL" id="CRL40931.1"/>
    </source>
</evidence>
<keyword evidence="3" id="KW-1185">Reference proteome</keyword>
<feature type="transmembrane region" description="Helical" evidence="1">
    <location>
        <begin position="120"/>
        <end position="138"/>
    </location>
</feature>
<organism evidence="2 3">
    <name type="scientific">Roseburia inulinivorans</name>
    <dbReference type="NCBI Taxonomy" id="360807"/>
    <lineage>
        <taxon>Bacteria</taxon>
        <taxon>Bacillati</taxon>
        <taxon>Bacillota</taxon>
        <taxon>Clostridia</taxon>
        <taxon>Lachnospirales</taxon>
        <taxon>Lachnospiraceae</taxon>
        <taxon>Roseburia</taxon>
    </lineage>
</organism>
<proteinExistence type="predicted"/>
<dbReference type="AlphaFoldDB" id="A0A0M6WTD6"/>
<feature type="transmembrane region" description="Helical" evidence="1">
    <location>
        <begin position="46"/>
        <end position="64"/>
    </location>
</feature>
<feature type="transmembrane region" description="Helical" evidence="1">
    <location>
        <begin position="71"/>
        <end position="89"/>
    </location>
</feature>
<dbReference type="RefSeq" id="WP_055040034.1">
    <property type="nucleotide sequence ID" value="NZ_CVRS01000087.1"/>
</dbReference>
<protein>
    <submittedName>
        <fullName evidence="2">Uncharacterized protein</fullName>
    </submittedName>
</protein>
<dbReference type="OrthoDB" id="9872002at2"/>
<gene>
    <name evidence="2" type="ORF">RIL183_27831</name>
</gene>
<accession>A0A0M6WTD6</accession>
<keyword evidence="1" id="KW-0812">Transmembrane</keyword>
<reference evidence="3" key="1">
    <citation type="submission" date="2015-05" db="EMBL/GenBank/DDBJ databases">
        <authorList>
            <consortium name="Pathogen Informatics"/>
        </authorList>
    </citation>
    <scope>NUCLEOTIDE SEQUENCE [LARGE SCALE GENOMIC DNA]</scope>
    <source>
        <strain evidence="3">L1-83</strain>
    </source>
</reference>
<feature type="transmembrane region" description="Helical" evidence="1">
    <location>
        <begin position="95"/>
        <end position="113"/>
    </location>
</feature>
<dbReference type="Proteomes" id="UP000049828">
    <property type="component" value="Unassembled WGS sequence"/>
</dbReference>
<sequence length="256" mass="29851">MIFKKNQSKRFHITSIIIGVLFVTVGTIIYSLLYKNKVEEFSYENIAYMTACIEAIMLGIVLVLINFENNLHGKLVLVITGFLIAGFIFNESFRFGIILFVGTMFAYFITMRFKNIFSTVVTMSVCSTIFLVLTIFALKLVDENYGILVLYCMFSLFIVVYRILGKIINQWFIDKMLGFEEESKTYDDEQLKNQILLIYMLIFVCLNVWLYQEKIDSETWNLINNSFLTGLAIIQIDWKKIIFYFSKTSNVTEKES</sequence>